<gene>
    <name evidence="2" type="ORF">DICSQDRAFT_138127</name>
</gene>
<sequence>MHMFTWGVSADDRRRRADATLHPPTGYPVNTLAADHHSKGKPTALAARSSLLLRRPAIAAMDMPSWTSDVLELVPRQPFTSRCKIEP</sequence>
<dbReference type="GeneID" id="18835686"/>
<name>R7SVX1_DICSQ</name>
<dbReference type="KEGG" id="dsq:DICSQDRAFT_138127"/>
<evidence type="ECO:0000313" key="2">
    <source>
        <dbReference type="EMBL" id="EJF59920.1"/>
    </source>
</evidence>
<accession>R7SVX1</accession>
<dbReference type="AlphaFoldDB" id="R7SVX1"/>
<organism evidence="2 3">
    <name type="scientific">Dichomitus squalens (strain LYAD-421)</name>
    <name type="common">Western red white-rot fungus</name>
    <dbReference type="NCBI Taxonomy" id="732165"/>
    <lineage>
        <taxon>Eukaryota</taxon>
        <taxon>Fungi</taxon>
        <taxon>Dikarya</taxon>
        <taxon>Basidiomycota</taxon>
        <taxon>Agaricomycotina</taxon>
        <taxon>Agaricomycetes</taxon>
        <taxon>Polyporales</taxon>
        <taxon>Polyporaceae</taxon>
        <taxon>Dichomitus</taxon>
    </lineage>
</organism>
<evidence type="ECO:0000313" key="3">
    <source>
        <dbReference type="Proteomes" id="UP000053319"/>
    </source>
</evidence>
<reference evidence="2 3" key="1">
    <citation type="journal article" date="2012" name="Science">
        <title>The Paleozoic origin of enzymatic lignin decomposition reconstructed from 31 fungal genomes.</title>
        <authorList>
            <person name="Floudas D."/>
            <person name="Binder M."/>
            <person name="Riley R."/>
            <person name="Barry K."/>
            <person name="Blanchette R.A."/>
            <person name="Henrissat B."/>
            <person name="Martinez A.T."/>
            <person name="Otillar R."/>
            <person name="Spatafora J.W."/>
            <person name="Yadav J.S."/>
            <person name="Aerts A."/>
            <person name="Benoit I."/>
            <person name="Boyd A."/>
            <person name="Carlson A."/>
            <person name="Copeland A."/>
            <person name="Coutinho P.M."/>
            <person name="de Vries R.P."/>
            <person name="Ferreira P."/>
            <person name="Findley K."/>
            <person name="Foster B."/>
            <person name="Gaskell J."/>
            <person name="Glotzer D."/>
            <person name="Gorecki P."/>
            <person name="Heitman J."/>
            <person name="Hesse C."/>
            <person name="Hori C."/>
            <person name="Igarashi K."/>
            <person name="Jurgens J.A."/>
            <person name="Kallen N."/>
            <person name="Kersten P."/>
            <person name="Kohler A."/>
            <person name="Kuees U."/>
            <person name="Kumar T.K.A."/>
            <person name="Kuo A."/>
            <person name="LaButti K."/>
            <person name="Larrondo L.F."/>
            <person name="Lindquist E."/>
            <person name="Ling A."/>
            <person name="Lombard V."/>
            <person name="Lucas S."/>
            <person name="Lundell T."/>
            <person name="Martin R."/>
            <person name="McLaughlin D.J."/>
            <person name="Morgenstern I."/>
            <person name="Morin E."/>
            <person name="Murat C."/>
            <person name="Nagy L.G."/>
            <person name="Nolan M."/>
            <person name="Ohm R.A."/>
            <person name="Patyshakuliyeva A."/>
            <person name="Rokas A."/>
            <person name="Ruiz-Duenas F.J."/>
            <person name="Sabat G."/>
            <person name="Salamov A."/>
            <person name="Samejima M."/>
            <person name="Schmutz J."/>
            <person name="Slot J.C."/>
            <person name="St John F."/>
            <person name="Stenlid J."/>
            <person name="Sun H."/>
            <person name="Sun S."/>
            <person name="Syed K."/>
            <person name="Tsang A."/>
            <person name="Wiebenga A."/>
            <person name="Young D."/>
            <person name="Pisabarro A."/>
            <person name="Eastwood D.C."/>
            <person name="Martin F."/>
            <person name="Cullen D."/>
            <person name="Grigoriev I.V."/>
            <person name="Hibbett D.S."/>
        </authorList>
    </citation>
    <scope>NUCLEOTIDE SEQUENCE [LARGE SCALE GENOMIC DNA]</scope>
    <source>
        <strain evidence="2 3">LYAD-421 SS1</strain>
    </source>
</reference>
<evidence type="ECO:0000256" key="1">
    <source>
        <dbReference type="SAM" id="MobiDB-lite"/>
    </source>
</evidence>
<dbReference type="HOGENOM" id="CLU_2483323_0_0_1"/>
<proteinExistence type="predicted"/>
<protein>
    <submittedName>
        <fullName evidence="2">Uncharacterized protein</fullName>
    </submittedName>
</protein>
<dbReference type="RefSeq" id="XP_007367383.1">
    <property type="nucleotide sequence ID" value="XM_007367321.1"/>
</dbReference>
<dbReference type="EMBL" id="JH719420">
    <property type="protein sequence ID" value="EJF59920.1"/>
    <property type="molecule type" value="Genomic_DNA"/>
</dbReference>
<feature type="region of interest" description="Disordered" evidence="1">
    <location>
        <begin position="18"/>
        <end position="39"/>
    </location>
</feature>
<dbReference type="Proteomes" id="UP000053319">
    <property type="component" value="Unassembled WGS sequence"/>
</dbReference>